<evidence type="ECO:0000256" key="1">
    <source>
        <dbReference type="ARBA" id="ARBA00000683"/>
    </source>
</evidence>
<feature type="active site" description="Tele-phosphohistidine intermediate" evidence="18">
    <location>
        <position position="183"/>
    </location>
</feature>
<dbReference type="GO" id="GO:0016301">
    <property type="term" value="F:kinase activity"/>
    <property type="evidence" value="ECO:0007669"/>
    <property type="project" value="UniProtKB-KW"/>
</dbReference>
<keyword evidence="25" id="KW-0670">Pyruvate</keyword>
<keyword evidence="12 17" id="KW-0598">Phosphotransferase system</keyword>
<dbReference type="SUPFAM" id="SSF47831">
    <property type="entry name" value="Enzyme I of the PEP:sugar phosphotransferase system HPr-binding (sub)domain"/>
    <property type="match status" value="1"/>
</dbReference>
<dbReference type="Gene3D" id="1.10.274.10">
    <property type="entry name" value="PtsI, HPr-binding domain"/>
    <property type="match status" value="1"/>
</dbReference>
<feature type="active site" description="Proton donor" evidence="18">
    <location>
        <position position="481"/>
    </location>
</feature>
<dbReference type="AlphaFoldDB" id="A0A4Y9R653"/>
<dbReference type="InterPro" id="IPR006318">
    <property type="entry name" value="PTS_EI-like"/>
</dbReference>
<dbReference type="NCBIfam" id="TIGR01417">
    <property type="entry name" value="PTS_I_fam"/>
    <property type="match status" value="1"/>
</dbReference>
<evidence type="ECO:0000256" key="3">
    <source>
        <dbReference type="ARBA" id="ARBA00002728"/>
    </source>
</evidence>
<dbReference type="InterPro" id="IPR008279">
    <property type="entry name" value="PEP-util_enz_mobile_dom"/>
</dbReference>
<dbReference type="Pfam" id="PF02896">
    <property type="entry name" value="PEP-utilizers_C"/>
    <property type="match status" value="1"/>
</dbReference>
<evidence type="ECO:0000256" key="11">
    <source>
        <dbReference type="ARBA" id="ARBA00022679"/>
    </source>
</evidence>
<comment type="function">
    <text evidence="3 17">General (non sugar-specific) component of the phosphoenolpyruvate-dependent sugar phosphotransferase system (sugar PTS). This major carbohydrate active-transport system catalyzes the phosphorylation of incoming sugar substrates concomitantly with their translocation across the cell membrane. Enzyme I transfers the phosphoryl group from phosphoenolpyruvate (PEP) to the phosphoryl carrier protein (HPr).</text>
</comment>
<evidence type="ECO:0000256" key="18">
    <source>
        <dbReference type="PIRSR" id="PIRSR000732-1"/>
    </source>
</evidence>
<feature type="binding site" evidence="19">
    <location>
        <position position="321"/>
    </location>
    <ligand>
        <name>phosphoenolpyruvate</name>
        <dbReference type="ChEBI" id="CHEBI:58702"/>
    </ligand>
</feature>
<evidence type="ECO:0000256" key="9">
    <source>
        <dbReference type="ARBA" id="ARBA00022490"/>
    </source>
</evidence>
<comment type="similarity">
    <text evidence="5 17">Belongs to the PEP-utilizing enzyme family.</text>
</comment>
<keyword evidence="13 17" id="KW-0479">Metal-binding</keyword>
<feature type="binding site" evidence="19">
    <location>
        <position position="444"/>
    </location>
    <ligand>
        <name>phosphoenolpyruvate</name>
        <dbReference type="ChEBI" id="CHEBI:58702"/>
    </ligand>
</feature>
<reference evidence="25 26" key="1">
    <citation type="journal article" date="2018" name="J. Microbiol.">
        <title>Leifsonia flava sp. nov., a novel actinobacterium isolated from the rhizosphere of Aquilegia viridiflora.</title>
        <authorList>
            <person name="Cai Y."/>
            <person name="Tao W.Z."/>
            <person name="Ma Y.J."/>
            <person name="Cheng J."/>
            <person name="Zhang M.Y."/>
            <person name="Zhang Y.X."/>
        </authorList>
    </citation>
    <scope>NUCLEOTIDE SEQUENCE [LARGE SCALE GENOMIC DNA]</scope>
    <source>
        <strain evidence="25 26">SYP-B2174</strain>
    </source>
</reference>
<evidence type="ECO:0000256" key="19">
    <source>
        <dbReference type="PIRSR" id="PIRSR000732-2"/>
    </source>
</evidence>
<dbReference type="InterPro" id="IPR024692">
    <property type="entry name" value="PTS_EI"/>
</dbReference>
<evidence type="ECO:0000256" key="10">
    <source>
        <dbReference type="ARBA" id="ARBA00022597"/>
    </source>
</evidence>
<evidence type="ECO:0000256" key="4">
    <source>
        <dbReference type="ARBA" id="ARBA00004496"/>
    </source>
</evidence>
<evidence type="ECO:0000259" key="23">
    <source>
        <dbReference type="Pfam" id="PF02896"/>
    </source>
</evidence>
<dbReference type="InterPro" id="IPR008731">
    <property type="entry name" value="PTS_EIN"/>
</dbReference>
<dbReference type="SUPFAM" id="SSF52009">
    <property type="entry name" value="Phosphohistidine domain"/>
    <property type="match status" value="1"/>
</dbReference>
<evidence type="ECO:0000256" key="14">
    <source>
        <dbReference type="ARBA" id="ARBA00022777"/>
    </source>
</evidence>
<dbReference type="GO" id="GO:0046872">
    <property type="term" value="F:metal ion binding"/>
    <property type="evidence" value="ECO:0007669"/>
    <property type="project" value="UniProtKB-KW"/>
</dbReference>
<dbReference type="PROSITE" id="PS00370">
    <property type="entry name" value="PEP_ENZYMES_PHOS_SITE"/>
    <property type="match status" value="1"/>
</dbReference>
<dbReference type="Pfam" id="PF00391">
    <property type="entry name" value="PEP-utilizers"/>
    <property type="match status" value="1"/>
</dbReference>
<dbReference type="GO" id="GO:0008965">
    <property type="term" value="F:phosphoenolpyruvate-protein phosphotransferase activity"/>
    <property type="evidence" value="ECO:0007669"/>
    <property type="project" value="UniProtKB-EC"/>
</dbReference>
<comment type="catalytic activity">
    <reaction evidence="1 17">
        <text>L-histidyl-[protein] + phosphoenolpyruvate = N(pros)-phospho-L-histidyl-[protein] + pyruvate</text>
        <dbReference type="Rhea" id="RHEA:23880"/>
        <dbReference type="Rhea" id="RHEA-COMP:9745"/>
        <dbReference type="Rhea" id="RHEA-COMP:9746"/>
        <dbReference type="ChEBI" id="CHEBI:15361"/>
        <dbReference type="ChEBI" id="CHEBI:29979"/>
        <dbReference type="ChEBI" id="CHEBI:58702"/>
        <dbReference type="ChEBI" id="CHEBI:64837"/>
        <dbReference type="EC" id="2.7.3.9"/>
    </reaction>
</comment>
<feature type="domain" description="PEP-utilising enzyme C-terminal" evidence="23">
    <location>
        <begin position="242"/>
        <end position="518"/>
    </location>
</feature>
<feature type="binding site" evidence="19">
    <location>
        <position position="285"/>
    </location>
    <ligand>
        <name>phosphoenolpyruvate</name>
        <dbReference type="ChEBI" id="CHEBI:58702"/>
    </ligand>
</feature>
<keyword evidence="8 17" id="KW-0813">Transport</keyword>
<dbReference type="PANTHER" id="PTHR46244:SF3">
    <property type="entry name" value="PHOSPHOENOLPYRUVATE-PROTEIN PHOSPHOTRANSFERASE"/>
    <property type="match status" value="1"/>
</dbReference>
<evidence type="ECO:0000256" key="7">
    <source>
        <dbReference type="ARBA" id="ARBA00016544"/>
    </source>
</evidence>
<gene>
    <name evidence="25" type="primary">ptsP</name>
    <name evidence="25" type="ORF">E4M00_02525</name>
</gene>
<feature type="domain" description="PEP-utilising enzyme mobile" evidence="22">
    <location>
        <begin position="150"/>
        <end position="216"/>
    </location>
</feature>
<keyword evidence="9 17" id="KW-0963">Cytoplasm</keyword>
<dbReference type="Pfam" id="PF05524">
    <property type="entry name" value="PEP-utilisers_N"/>
    <property type="match status" value="1"/>
</dbReference>
<dbReference type="InterPro" id="IPR000121">
    <property type="entry name" value="PEP_util_C"/>
</dbReference>
<dbReference type="EMBL" id="SPQZ01000001">
    <property type="protein sequence ID" value="TFW00085.1"/>
    <property type="molecule type" value="Genomic_DNA"/>
</dbReference>
<proteinExistence type="inferred from homology"/>
<evidence type="ECO:0000313" key="26">
    <source>
        <dbReference type="Proteomes" id="UP000298127"/>
    </source>
</evidence>
<evidence type="ECO:0000256" key="13">
    <source>
        <dbReference type="ARBA" id="ARBA00022723"/>
    </source>
</evidence>
<dbReference type="Gene3D" id="3.50.30.10">
    <property type="entry name" value="Phosphohistidine domain"/>
    <property type="match status" value="1"/>
</dbReference>
<comment type="cofactor">
    <cofactor evidence="2 17 20">
        <name>Mg(2+)</name>
        <dbReference type="ChEBI" id="CHEBI:18420"/>
    </cofactor>
</comment>
<dbReference type="Proteomes" id="UP000298127">
    <property type="component" value="Unassembled WGS sequence"/>
</dbReference>
<feature type="domain" description="Phosphotransferase system enzyme I N-terminal" evidence="24">
    <location>
        <begin position="5"/>
        <end position="120"/>
    </location>
</feature>
<evidence type="ECO:0000256" key="15">
    <source>
        <dbReference type="ARBA" id="ARBA00022842"/>
    </source>
</evidence>
<comment type="subcellular location">
    <subcellularLocation>
        <location evidence="4 17">Cytoplasm</location>
    </subcellularLocation>
</comment>
<evidence type="ECO:0000259" key="24">
    <source>
        <dbReference type="Pfam" id="PF05524"/>
    </source>
</evidence>
<evidence type="ECO:0000256" key="20">
    <source>
        <dbReference type="PIRSR" id="PIRSR000732-3"/>
    </source>
</evidence>
<evidence type="ECO:0000256" key="17">
    <source>
        <dbReference type="PIRNR" id="PIRNR000732"/>
    </source>
</evidence>
<organism evidence="25 26">
    <name type="scientific">Orlajensenia leifsoniae</name>
    <dbReference type="NCBI Taxonomy" id="2561933"/>
    <lineage>
        <taxon>Bacteria</taxon>
        <taxon>Bacillati</taxon>
        <taxon>Actinomycetota</taxon>
        <taxon>Actinomycetes</taxon>
        <taxon>Micrococcales</taxon>
        <taxon>Microbacteriaceae</taxon>
        <taxon>Orlajensenia</taxon>
    </lineage>
</organism>
<feature type="binding site" evidence="20">
    <location>
        <position position="434"/>
    </location>
    <ligand>
        <name>Mg(2+)</name>
        <dbReference type="ChEBI" id="CHEBI:18420"/>
    </ligand>
</feature>
<feature type="region of interest" description="Disordered" evidence="21">
    <location>
        <begin position="22"/>
        <end position="42"/>
    </location>
</feature>
<evidence type="ECO:0000256" key="8">
    <source>
        <dbReference type="ARBA" id="ARBA00022448"/>
    </source>
</evidence>
<accession>A0A4Y9R653</accession>
<dbReference type="RefSeq" id="WP_135118947.1">
    <property type="nucleotide sequence ID" value="NZ_SPQZ01000001.1"/>
</dbReference>
<dbReference type="InterPro" id="IPR036637">
    <property type="entry name" value="Phosphohistidine_dom_sf"/>
</dbReference>
<dbReference type="PIRSF" id="PIRSF000732">
    <property type="entry name" value="PTS_enzyme_I"/>
    <property type="match status" value="1"/>
</dbReference>
<evidence type="ECO:0000256" key="16">
    <source>
        <dbReference type="ARBA" id="ARBA00033235"/>
    </source>
</evidence>
<keyword evidence="14 17" id="KW-0418">Kinase</keyword>
<dbReference type="InterPro" id="IPR050499">
    <property type="entry name" value="PEP-utilizing_PTS_enzyme"/>
</dbReference>
<dbReference type="InterPro" id="IPR018274">
    <property type="entry name" value="PEP_util_AS"/>
</dbReference>
<evidence type="ECO:0000256" key="21">
    <source>
        <dbReference type="SAM" id="MobiDB-lite"/>
    </source>
</evidence>
<dbReference type="InterPro" id="IPR036618">
    <property type="entry name" value="PtsI_HPr-bd_sf"/>
</dbReference>
<name>A0A4Y9R653_9MICO</name>
<evidence type="ECO:0000313" key="25">
    <source>
        <dbReference type="EMBL" id="TFW00085.1"/>
    </source>
</evidence>
<dbReference type="InterPro" id="IPR015813">
    <property type="entry name" value="Pyrv/PenolPyrv_kinase-like_dom"/>
</dbReference>
<dbReference type="Gene3D" id="3.20.20.60">
    <property type="entry name" value="Phosphoenolpyruvate-binding domains"/>
    <property type="match status" value="1"/>
</dbReference>
<evidence type="ECO:0000256" key="6">
    <source>
        <dbReference type="ARBA" id="ARBA00012232"/>
    </source>
</evidence>
<feature type="binding site" evidence="20">
    <location>
        <position position="410"/>
    </location>
    <ligand>
        <name>Mg(2+)</name>
        <dbReference type="ChEBI" id="CHEBI:18420"/>
    </ligand>
</feature>
<evidence type="ECO:0000259" key="22">
    <source>
        <dbReference type="Pfam" id="PF00391"/>
    </source>
</evidence>
<dbReference type="GO" id="GO:0005737">
    <property type="term" value="C:cytoplasm"/>
    <property type="evidence" value="ECO:0007669"/>
    <property type="project" value="UniProtKB-SubCell"/>
</dbReference>
<evidence type="ECO:0000256" key="2">
    <source>
        <dbReference type="ARBA" id="ARBA00001946"/>
    </source>
</evidence>
<dbReference type="PANTHER" id="PTHR46244">
    <property type="entry name" value="PHOSPHOENOLPYRUVATE-PROTEIN PHOSPHOTRANSFERASE"/>
    <property type="match status" value="1"/>
</dbReference>
<comment type="caution">
    <text evidence="25">The sequence shown here is derived from an EMBL/GenBank/DDBJ whole genome shotgun (WGS) entry which is preliminary data.</text>
</comment>
<dbReference type="PRINTS" id="PR01736">
    <property type="entry name" value="PHPHTRNFRASE"/>
</dbReference>
<evidence type="ECO:0000256" key="5">
    <source>
        <dbReference type="ARBA" id="ARBA00007837"/>
    </source>
</evidence>
<keyword evidence="26" id="KW-1185">Reference proteome</keyword>
<feature type="compositionally biased region" description="Basic and acidic residues" evidence="21">
    <location>
        <begin position="27"/>
        <end position="41"/>
    </location>
</feature>
<feature type="binding site" evidence="19">
    <location>
        <begin position="433"/>
        <end position="434"/>
    </location>
    <ligand>
        <name>phosphoenolpyruvate</name>
        <dbReference type="ChEBI" id="CHEBI:58702"/>
    </ligand>
</feature>
<keyword evidence="15 17" id="KW-0460">Magnesium</keyword>
<evidence type="ECO:0000256" key="12">
    <source>
        <dbReference type="ARBA" id="ARBA00022683"/>
    </source>
</evidence>
<protein>
    <recommendedName>
        <fullName evidence="7 17">Phosphoenolpyruvate-protein phosphotransferase</fullName>
        <ecNumber evidence="6 17">2.7.3.9</ecNumber>
    </recommendedName>
    <alternativeName>
        <fullName evidence="16 17">Phosphotransferase system, enzyme I</fullName>
    </alternativeName>
</protein>
<keyword evidence="10 17" id="KW-0762">Sugar transport</keyword>
<sequence>MELNGTGIGEGIALGPVARMAEPLPEPVDRPTHLDAEREGQRATASLSVVAAELNRRGTQAGGAARDILEAQAMMAEDVTLADDITARLAEGKTAERAVFEAFAAFRDLLAGMGGYMGERAADLDDVSQRVIAHLLKLPAPGIPNPGHPFVLVARDLAPADTALLDLDQVLALITTDGGPTSHTAILAREKSIVAVVGAAGAATLADGDQVIVDAAADAVITSPTDEQLSAAKTRIDERAQRSQEPTGPGALFDGTAVPLLANLGSAAGAADALAAGAEGVGLFRTEFLFLDSQSAPTVREQQEQYTKLLTAFAGKKVVARVLDAGADKPLAFLNDAPEENPALGLRGIRSLRHSETILREQLTALAAADAATDADLWVMAPMVATVEEARYFTSLAKELGIRTAGVMVEVPATALLADRVLAVTDFASIGTNDLTQYTMAADRLLGTVANFQDPWHPAVLRLVAEVGAAGLAAGKPVGICGEAAADPLLAVVLVGLGATTLSMSPSALADVRASLARFTLDDARALAEVALAADGAAEAKAAAKSCAAERTAGRVPAPAT</sequence>
<dbReference type="InterPro" id="IPR040442">
    <property type="entry name" value="Pyrv_kinase-like_dom_sf"/>
</dbReference>
<dbReference type="GO" id="GO:0009401">
    <property type="term" value="P:phosphoenolpyruvate-dependent sugar phosphotransferase system"/>
    <property type="evidence" value="ECO:0007669"/>
    <property type="project" value="UniProtKB-KW"/>
</dbReference>
<dbReference type="EC" id="2.7.3.9" evidence="6 17"/>
<keyword evidence="11 17" id="KW-0808">Transferase</keyword>
<dbReference type="SUPFAM" id="SSF51621">
    <property type="entry name" value="Phosphoenolpyruvate/pyruvate domain"/>
    <property type="match status" value="1"/>
</dbReference>